<organism evidence="2 3">
    <name type="scientific">Dinothrombium tinctorium</name>
    <dbReference type="NCBI Taxonomy" id="1965070"/>
    <lineage>
        <taxon>Eukaryota</taxon>
        <taxon>Metazoa</taxon>
        <taxon>Ecdysozoa</taxon>
        <taxon>Arthropoda</taxon>
        <taxon>Chelicerata</taxon>
        <taxon>Arachnida</taxon>
        <taxon>Acari</taxon>
        <taxon>Acariformes</taxon>
        <taxon>Trombidiformes</taxon>
        <taxon>Prostigmata</taxon>
        <taxon>Anystina</taxon>
        <taxon>Parasitengona</taxon>
        <taxon>Trombidioidea</taxon>
        <taxon>Trombidiidae</taxon>
        <taxon>Dinothrombium</taxon>
    </lineage>
</organism>
<feature type="compositionally biased region" description="Basic and acidic residues" evidence="1">
    <location>
        <begin position="180"/>
        <end position="204"/>
    </location>
</feature>
<evidence type="ECO:0000313" key="2">
    <source>
        <dbReference type="EMBL" id="RWS15737.1"/>
    </source>
</evidence>
<dbReference type="Gene3D" id="2.20.70.10">
    <property type="match status" value="1"/>
</dbReference>
<dbReference type="EMBL" id="NCKU01000374">
    <property type="protein sequence ID" value="RWS15737.1"/>
    <property type="molecule type" value="Genomic_DNA"/>
</dbReference>
<keyword evidence="3" id="KW-1185">Reference proteome</keyword>
<gene>
    <name evidence="2" type="ORF">B4U79_14030</name>
</gene>
<evidence type="ECO:0000313" key="3">
    <source>
        <dbReference type="Proteomes" id="UP000285301"/>
    </source>
</evidence>
<feature type="region of interest" description="Disordered" evidence="1">
    <location>
        <begin position="37"/>
        <end position="61"/>
    </location>
</feature>
<protein>
    <submittedName>
        <fullName evidence="2">Uncharacterized protein</fullName>
    </submittedName>
</protein>
<dbReference type="GO" id="GO:0071011">
    <property type="term" value="C:precatalytic spliceosome"/>
    <property type="evidence" value="ECO:0007669"/>
    <property type="project" value="TreeGrafter"/>
</dbReference>
<comment type="caution">
    <text evidence="2">The sequence shown here is derived from an EMBL/GenBank/DDBJ whole genome shotgun (WGS) entry which is preliminary data.</text>
</comment>
<dbReference type="PANTHER" id="PTHR13173:SF10">
    <property type="entry name" value="WW DOMAIN-BINDING PROTEIN 4"/>
    <property type="match status" value="1"/>
</dbReference>
<accession>A0A443RKF0</accession>
<name>A0A443RKF0_9ACAR</name>
<reference evidence="2 3" key="1">
    <citation type="journal article" date="2018" name="Gigascience">
        <title>Genomes of trombidid mites reveal novel predicted allergens and laterally-transferred genes associated with secondary metabolism.</title>
        <authorList>
            <person name="Dong X."/>
            <person name="Chaisiri K."/>
            <person name="Xia D."/>
            <person name="Armstrong S.D."/>
            <person name="Fang Y."/>
            <person name="Donnelly M.J."/>
            <person name="Kadowaki T."/>
            <person name="McGarry J.W."/>
            <person name="Darby A.C."/>
            <person name="Makepeace B.L."/>
        </authorList>
    </citation>
    <scope>NUCLEOTIDE SEQUENCE [LARGE SCALE GENOMIC DNA]</scope>
    <source>
        <strain evidence="2">UoL-WK</strain>
    </source>
</reference>
<dbReference type="OrthoDB" id="191651at2759"/>
<evidence type="ECO:0000256" key="1">
    <source>
        <dbReference type="SAM" id="MobiDB-lite"/>
    </source>
</evidence>
<dbReference type="Proteomes" id="UP000285301">
    <property type="component" value="Unassembled WGS sequence"/>
</dbReference>
<dbReference type="GO" id="GO:0000398">
    <property type="term" value="P:mRNA splicing, via spliceosome"/>
    <property type="evidence" value="ECO:0007669"/>
    <property type="project" value="InterPro"/>
</dbReference>
<feature type="region of interest" description="Disordered" evidence="1">
    <location>
        <begin position="168"/>
        <end position="206"/>
    </location>
</feature>
<dbReference type="AlphaFoldDB" id="A0A443RKF0"/>
<dbReference type="InterPro" id="IPR040023">
    <property type="entry name" value="WBP4"/>
</dbReference>
<proteinExistence type="predicted"/>
<dbReference type="STRING" id="1965070.A0A443RKF0"/>
<dbReference type="GO" id="GO:0003723">
    <property type="term" value="F:RNA binding"/>
    <property type="evidence" value="ECO:0007669"/>
    <property type="project" value="TreeGrafter"/>
</dbReference>
<dbReference type="PANTHER" id="PTHR13173">
    <property type="entry name" value="WW DOMAIN BINDING PROTEIN 4"/>
    <property type="match status" value="1"/>
</dbReference>
<sequence>MKIEAAAMKAFQNDVSSNPQLAGELSKTTSLINKLPEIAGGSSTSRPAVGKFGESYGDEESTNLIHGREKALDTIAKSLERKSKWLEAKTAEGDIYYWNRDTFETKSKPPKSGYLSLEEQKRMNITNAPGDMTQPTSSTNTFKVEPYGKWQTVDNRPYNENMVDLQLPNAKLPQLSVPETPKEKKEKVELSEKVVESLEPKRSGENVSFTFKKRKVEKRQLRQRDDE</sequence>